<dbReference type="InterPro" id="IPR051410">
    <property type="entry name" value="Ferric/Cupric_Reductase"/>
</dbReference>
<dbReference type="SFLD" id="SFLDG01168">
    <property type="entry name" value="Ferric_reductase_subgroup_(FRE"/>
    <property type="match status" value="1"/>
</dbReference>
<dbReference type="PANTHER" id="PTHR32361:SF9">
    <property type="entry name" value="FERRIC REDUCTASE TRANSMEMBRANE COMPONENT 3-RELATED"/>
    <property type="match status" value="1"/>
</dbReference>
<dbReference type="SUPFAM" id="SSF52343">
    <property type="entry name" value="Ferredoxin reductase-like, C-terminal NADP-linked domain"/>
    <property type="match status" value="1"/>
</dbReference>
<dbReference type="KEGG" id="ure:UREG_03396"/>
<dbReference type="GO" id="GO:0000293">
    <property type="term" value="F:ferric-chelate reductase activity"/>
    <property type="evidence" value="ECO:0007669"/>
    <property type="project" value="TreeGrafter"/>
</dbReference>
<keyword evidence="4" id="KW-0472">Membrane</keyword>
<dbReference type="VEuPathDB" id="FungiDB:UREG_03396"/>
<dbReference type="GO" id="GO:0015677">
    <property type="term" value="P:copper ion import"/>
    <property type="evidence" value="ECO:0007669"/>
    <property type="project" value="TreeGrafter"/>
</dbReference>
<keyword evidence="3" id="KW-0560">Oxidoreductase</keyword>
<comment type="similarity">
    <text evidence="1">Belongs to the ferric reductase (FRE) family.</text>
</comment>
<dbReference type="GO" id="GO:0005886">
    <property type="term" value="C:plasma membrane"/>
    <property type="evidence" value="ECO:0007669"/>
    <property type="project" value="TreeGrafter"/>
</dbReference>
<dbReference type="PROSITE" id="PS51384">
    <property type="entry name" value="FAD_FR"/>
    <property type="match status" value="1"/>
</dbReference>
<gene>
    <name evidence="6" type="ORF">UREG_03396</name>
</gene>
<keyword evidence="7" id="KW-1185">Reference proteome</keyword>
<dbReference type="Pfam" id="PF08030">
    <property type="entry name" value="NAD_binding_6"/>
    <property type="match status" value="1"/>
</dbReference>
<dbReference type="OMA" id="IRITIQH"/>
<evidence type="ECO:0000256" key="1">
    <source>
        <dbReference type="ARBA" id="ARBA00006278"/>
    </source>
</evidence>
<dbReference type="STRING" id="336963.C4JQQ1"/>
<evidence type="ECO:0000256" key="3">
    <source>
        <dbReference type="ARBA" id="ARBA00023002"/>
    </source>
</evidence>
<dbReference type="GO" id="GO:0006879">
    <property type="term" value="P:intracellular iron ion homeostasis"/>
    <property type="evidence" value="ECO:0007669"/>
    <property type="project" value="TreeGrafter"/>
</dbReference>
<dbReference type="Gene3D" id="3.40.50.80">
    <property type="entry name" value="Nucleotide-binding domain of ferredoxin-NADP reductase (FNR) module"/>
    <property type="match status" value="1"/>
</dbReference>
<dbReference type="eggNOG" id="KOG0039">
    <property type="taxonomic scope" value="Eukaryota"/>
</dbReference>
<name>C4JQQ1_UNCRE</name>
<evidence type="ECO:0000256" key="2">
    <source>
        <dbReference type="ARBA" id="ARBA00022448"/>
    </source>
</evidence>
<evidence type="ECO:0000313" key="7">
    <source>
        <dbReference type="Proteomes" id="UP000002058"/>
    </source>
</evidence>
<keyword evidence="2" id="KW-0813">Transport</keyword>
<keyword evidence="4" id="KW-0812">Transmembrane</keyword>
<dbReference type="AlphaFoldDB" id="C4JQQ1"/>
<dbReference type="EMBL" id="CH476616">
    <property type="protein sequence ID" value="EEP78550.1"/>
    <property type="molecule type" value="Genomic_DNA"/>
</dbReference>
<evidence type="ECO:0000313" key="6">
    <source>
        <dbReference type="EMBL" id="EEP78550.1"/>
    </source>
</evidence>
<dbReference type="HOGENOM" id="CLU_010365_1_1_1"/>
<dbReference type="GO" id="GO:0006826">
    <property type="term" value="P:iron ion transport"/>
    <property type="evidence" value="ECO:0007669"/>
    <property type="project" value="TreeGrafter"/>
</dbReference>
<dbReference type="GeneID" id="8440235"/>
<organism evidence="6 7">
    <name type="scientific">Uncinocarpus reesii (strain UAMH 1704)</name>
    <dbReference type="NCBI Taxonomy" id="336963"/>
    <lineage>
        <taxon>Eukaryota</taxon>
        <taxon>Fungi</taxon>
        <taxon>Dikarya</taxon>
        <taxon>Ascomycota</taxon>
        <taxon>Pezizomycotina</taxon>
        <taxon>Eurotiomycetes</taxon>
        <taxon>Eurotiomycetidae</taxon>
        <taxon>Onygenales</taxon>
        <taxon>Onygenaceae</taxon>
        <taxon>Uncinocarpus</taxon>
    </lineage>
</organism>
<accession>C4JQQ1</accession>
<dbReference type="InterPro" id="IPR017927">
    <property type="entry name" value="FAD-bd_FR_type"/>
</dbReference>
<keyword evidence="4" id="KW-1133">Transmembrane helix</keyword>
<reference evidence="7" key="1">
    <citation type="journal article" date="2009" name="Genome Res.">
        <title>Comparative genomic analyses of the human fungal pathogens Coccidioides and their relatives.</title>
        <authorList>
            <person name="Sharpton T.J."/>
            <person name="Stajich J.E."/>
            <person name="Rounsley S.D."/>
            <person name="Gardner M.J."/>
            <person name="Wortman J.R."/>
            <person name="Jordar V.S."/>
            <person name="Maiti R."/>
            <person name="Kodira C.D."/>
            <person name="Neafsey D.E."/>
            <person name="Zeng Q."/>
            <person name="Hung C.-Y."/>
            <person name="McMahan C."/>
            <person name="Muszewska A."/>
            <person name="Grynberg M."/>
            <person name="Mandel M.A."/>
            <person name="Kellner E.M."/>
            <person name="Barker B.M."/>
            <person name="Galgiani J.N."/>
            <person name="Orbach M.J."/>
            <person name="Kirkland T.N."/>
            <person name="Cole G.T."/>
            <person name="Henn M.R."/>
            <person name="Birren B.W."/>
            <person name="Taylor J.W."/>
        </authorList>
    </citation>
    <scope>NUCLEOTIDE SEQUENCE [LARGE SCALE GENOMIC DNA]</scope>
    <source>
        <strain evidence="7">UAMH 1704</strain>
    </source>
</reference>
<evidence type="ECO:0000256" key="4">
    <source>
        <dbReference type="SAM" id="Phobius"/>
    </source>
</evidence>
<proteinExistence type="inferred from homology"/>
<feature type="transmembrane region" description="Helical" evidence="4">
    <location>
        <begin position="60"/>
        <end position="78"/>
    </location>
</feature>
<dbReference type="InterPro" id="IPR013121">
    <property type="entry name" value="Fe_red_NAD-bd_6"/>
</dbReference>
<evidence type="ECO:0000259" key="5">
    <source>
        <dbReference type="PROSITE" id="PS51384"/>
    </source>
</evidence>
<dbReference type="RefSeq" id="XP_002543879.1">
    <property type="nucleotide sequence ID" value="XM_002543833.1"/>
</dbReference>
<dbReference type="InterPro" id="IPR039261">
    <property type="entry name" value="FNR_nucleotide-bd"/>
</dbReference>
<dbReference type="CDD" id="cd06186">
    <property type="entry name" value="NOX_Duox_like_FAD_NADP"/>
    <property type="match status" value="1"/>
</dbReference>
<feature type="domain" description="FAD-binding FR-type" evidence="5">
    <location>
        <begin position="96"/>
        <end position="251"/>
    </location>
</feature>
<dbReference type="PANTHER" id="PTHR32361">
    <property type="entry name" value="FERRIC/CUPRIC REDUCTASE TRANSMEMBRANE COMPONENT"/>
    <property type="match status" value="1"/>
</dbReference>
<dbReference type="Proteomes" id="UP000002058">
    <property type="component" value="Unassembled WGS sequence"/>
</dbReference>
<dbReference type="InParanoid" id="C4JQQ1"/>
<feature type="transmembrane region" description="Helical" evidence="4">
    <location>
        <begin position="26"/>
        <end position="48"/>
    </location>
</feature>
<sequence length="449" mass="50720">MSSEEIFNSTFSTEDLTELKAYPLRWIVFSLLAIRLVGTIGMGLLLGFSSIWLRRNYYEVFLLVHISLSAVVLVGLFIHTSVFTGGYDRYLWPVVIVWLLDRIVRIIRLIYCNLYIRQNGEALLSSKGTASYDSASKLIRLEITPGSGALAPRPGQFYYIYQPLRWRGYESHPFTVGSWSQITDNKGFSGAEIVHSEERKSGYPAKYTLVFWIRPFDGWTRRLRSQCIHSEGNKIETTFLLEGPYGTSIPLYNFENVVLIAGGAGFAGVWPHIEDHMRRSQSLDSQQTHVGVHSPAAPLVRTKSITLVLASRQSGLFNELLETETVCRLSKLGVKIEFYSTSRSTNSSTNIQEPDENTRLLLEENETLSGQHAPTFIPIKHGRPNIRKILNQALCNSCETEAGSSNTNMRAAVLVCGPAAMSDETRIAVRELLQKERRGIEYYEEAFNW</sequence>
<dbReference type="OrthoDB" id="167398at2759"/>
<protein>
    <recommendedName>
        <fullName evidence="5">FAD-binding FR-type domain-containing protein</fullName>
    </recommendedName>
</protein>
<dbReference type="FunCoup" id="C4JQQ1">
    <property type="interactions" value="393"/>
</dbReference>